<keyword evidence="1" id="KW-0812">Transmembrane</keyword>
<dbReference type="Proteomes" id="UP000034350">
    <property type="component" value="Unassembled WGS sequence"/>
</dbReference>
<dbReference type="RefSeq" id="XP_024331306.1">
    <property type="nucleotide sequence ID" value="XM_024474213.1"/>
</dbReference>
<evidence type="ECO:0000256" key="1">
    <source>
        <dbReference type="SAM" id="Phobius"/>
    </source>
</evidence>
<evidence type="ECO:0000313" key="2">
    <source>
        <dbReference type="EMBL" id="KKO75564.1"/>
    </source>
</evidence>
<gene>
    <name evidence="2" type="ORF">AAJ76_170001732</name>
</gene>
<protein>
    <submittedName>
        <fullName evidence="2">Uncharacterized protein</fullName>
    </submittedName>
</protein>
<sequence length="53" mass="6640">MLESNDNIPDNIILLLYLEITIMTQFMTRKFSKKFLFIFRPRFDIFYKRKYLI</sequence>
<dbReference type="EMBL" id="JPQZ01000017">
    <property type="protein sequence ID" value="KKO75564.1"/>
    <property type="molecule type" value="Genomic_DNA"/>
</dbReference>
<proteinExistence type="predicted"/>
<comment type="caution">
    <text evidence="2">The sequence shown here is derived from an EMBL/GenBank/DDBJ whole genome shotgun (WGS) entry which is preliminary data.</text>
</comment>
<keyword evidence="3" id="KW-1185">Reference proteome</keyword>
<keyword evidence="1" id="KW-0472">Membrane</keyword>
<accession>A0A0F9ZDC8</accession>
<feature type="transmembrane region" description="Helical" evidence="1">
    <location>
        <begin position="12"/>
        <end position="32"/>
    </location>
</feature>
<organism evidence="2 3">
    <name type="scientific">Vairimorpha ceranae</name>
    <dbReference type="NCBI Taxonomy" id="40302"/>
    <lineage>
        <taxon>Eukaryota</taxon>
        <taxon>Fungi</taxon>
        <taxon>Fungi incertae sedis</taxon>
        <taxon>Microsporidia</taxon>
        <taxon>Nosematidae</taxon>
        <taxon>Vairimorpha</taxon>
    </lineage>
</organism>
<dbReference type="AlphaFoldDB" id="A0A0F9ZDC8"/>
<keyword evidence="1" id="KW-1133">Transmembrane helix</keyword>
<dbReference type="VEuPathDB" id="MicrosporidiaDB:AAJ76_170001732"/>
<reference evidence="2 3" key="1">
    <citation type="journal article" date="2015" name="Environ. Microbiol.">
        <title>Genome analyses suggest the presence of polyploidy and recent human-driven expansions in eight global populations of the honeybee pathogen Nosema ceranae.</title>
        <authorList>
            <person name="Pelin A."/>
            <person name="Selman M."/>
            <person name="Aris-Brosou S."/>
            <person name="Farinelli L."/>
            <person name="Corradi N."/>
        </authorList>
    </citation>
    <scope>NUCLEOTIDE SEQUENCE [LARGE SCALE GENOMIC DNA]</scope>
    <source>
        <strain evidence="2 3">PA08 1199</strain>
    </source>
</reference>
<name>A0A0F9ZDC8_9MICR</name>
<evidence type="ECO:0000313" key="3">
    <source>
        <dbReference type="Proteomes" id="UP000034350"/>
    </source>
</evidence>
<dbReference type="GeneID" id="36319123"/>